<dbReference type="InterPro" id="IPR014001">
    <property type="entry name" value="Helicase_ATP-bd"/>
</dbReference>
<dbReference type="Pfam" id="PF00270">
    <property type="entry name" value="DEAD"/>
    <property type="match status" value="1"/>
</dbReference>
<sequence>MFSKENVNPMNLQDENAQVEADLSEQRTLKIDNKEECKDENQTVPCWKTLKLEENIKNLDVHSYTDTVKILEVSNLFSYDFSPKSKCEGPYYKNKANSFVCDKRSDKNYAAIGWATKNGEHNTMTKTPSEVFKALYEFANSFPSWSRKTVMRILSGKLDFVTLSTGSGKSLCYQLPAYLFSKRGPCISLIVSPLVSLMMIISLSSFKSNENSKTKILEAISLGELSILLVSPEAIVAGENSNRLPPIAFACIDEAHCVSQWSHNFRPSYLMICRVLRESLGVKTILGLTATATRATRESIIEHLQISDGHDGVISDIPLPDNLKLSVSKDLMRDSALLGLLMTARFSDCRSEMNVRELLHFCGRLENEKVVEDTNKRERASLQAEPYHAGLPARP</sequence>
<evidence type="ECO:0000256" key="2">
    <source>
        <dbReference type="SAM" id="MobiDB-lite"/>
    </source>
</evidence>
<dbReference type="SMART" id="SM00487">
    <property type="entry name" value="DEXDc"/>
    <property type="match status" value="1"/>
</dbReference>
<dbReference type="PROSITE" id="PS51192">
    <property type="entry name" value="HELICASE_ATP_BIND_1"/>
    <property type="match status" value="1"/>
</dbReference>
<dbReference type="SUPFAM" id="SSF52540">
    <property type="entry name" value="P-loop containing nucleoside triphosphate hydrolases"/>
    <property type="match status" value="1"/>
</dbReference>
<comment type="caution">
    <text evidence="4">The sequence shown here is derived from an EMBL/GenBank/DDBJ whole genome shotgun (WGS) entry which is preliminary data.</text>
</comment>
<dbReference type="PANTHER" id="PTHR13710:SF108">
    <property type="entry name" value="ATP-DEPENDENT DNA HELICASE Q4"/>
    <property type="match status" value="1"/>
</dbReference>
<dbReference type="InterPro" id="IPR027417">
    <property type="entry name" value="P-loop_NTPase"/>
</dbReference>
<reference evidence="4" key="1">
    <citation type="journal article" date="2023" name="Insect Mol. Biol.">
        <title>Genome sequencing provides insights into the evolution of gene families encoding plant cell wall-degrading enzymes in longhorned beetles.</title>
        <authorList>
            <person name="Shin N.R."/>
            <person name="Okamura Y."/>
            <person name="Kirsch R."/>
            <person name="Pauchet Y."/>
        </authorList>
    </citation>
    <scope>NUCLEOTIDE SEQUENCE</scope>
    <source>
        <strain evidence="4">MMC_N1</strain>
    </source>
</reference>
<evidence type="ECO:0000313" key="4">
    <source>
        <dbReference type="EMBL" id="KAJ8973799.1"/>
    </source>
</evidence>
<keyword evidence="5" id="KW-1185">Reference proteome</keyword>
<dbReference type="InterPro" id="IPR011545">
    <property type="entry name" value="DEAD/DEAH_box_helicase_dom"/>
</dbReference>
<gene>
    <name evidence="4" type="ORF">NQ317_002800</name>
</gene>
<name>A0ABQ9J7E5_9CUCU</name>
<dbReference type="PANTHER" id="PTHR13710">
    <property type="entry name" value="DNA HELICASE RECQ FAMILY MEMBER"/>
    <property type="match status" value="1"/>
</dbReference>
<feature type="domain" description="Helicase ATP-binding" evidence="3">
    <location>
        <begin position="150"/>
        <end position="310"/>
    </location>
</feature>
<dbReference type="Proteomes" id="UP001162164">
    <property type="component" value="Unassembled WGS sequence"/>
</dbReference>
<feature type="region of interest" description="Disordered" evidence="2">
    <location>
        <begin position="376"/>
        <end position="395"/>
    </location>
</feature>
<organism evidence="4 5">
    <name type="scientific">Molorchus minor</name>
    <dbReference type="NCBI Taxonomy" id="1323400"/>
    <lineage>
        <taxon>Eukaryota</taxon>
        <taxon>Metazoa</taxon>
        <taxon>Ecdysozoa</taxon>
        <taxon>Arthropoda</taxon>
        <taxon>Hexapoda</taxon>
        <taxon>Insecta</taxon>
        <taxon>Pterygota</taxon>
        <taxon>Neoptera</taxon>
        <taxon>Endopterygota</taxon>
        <taxon>Coleoptera</taxon>
        <taxon>Polyphaga</taxon>
        <taxon>Cucujiformia</taxon>
        <taxon>Chrysomeloidea</taxon>
        <taxon>Cerambycidae</taxon>
        <taxon>Lamiinae</taxon>
        <taxon>Monochamini</taxon>
        <taxon>Molorchus</taxon>
    </lineage>
</organism>
<evidence type="ECO:0000256" key="1">
    <source>
        <dbReference type="ARBA" id="ARBA00005446"/>
    </source>
</evidence>
<evidence type="ECO:0000313" key="5">
    <source>
        <dbReference type="Proteomes" id="UP001162164"/>
    </source>
</evidence>
<accession>A0ABQ9J7E5</accession>
<dbReference type="EMBL" id="JAPWTJ010001111">
    <property type="protein sequence ID" value="KAJ8973799.1"/>
    <property type="molecule type" value="Genomic_DNA"/>
</dbReference>
<dbReference type="Gene3D" id="3.40.50.300">
    <property type="entry name" value="P-loop containing nucleotide triphosphate hydrolases"/>
    <property type="match status" value="1"/>
</dbReference>
<evidence type="ECO:0000259" key="3">
    <source>
        <dbReference type="PROSITE" id="PS51192"/>
    </source>
</evidence>
<comment type="similarity">
    <text evidence="1">Belongs to the helicase family. RecQ subfamily.</text>
</comment>
<protein>
    <recommendedName>
        <fullName evidence="3">Helicase ATP-binding domain-containing protein</fullName>
    </recommendedName>
</protein>
<proteinExistence type="inferred from homology"/>